<feature type="compositionally biased region" description="Polar residues" evidence="1">
    <location>
        <begin position="134"/>
        <end position="168"/>
    </location>
</feature>
<evidence type="ECO:0000313" key="3">
    <source>
        <dbReference type="Proteomes" id="UP000719412"/>
    </source>
</evidence>
<gene>
    <name evidence="2" type="ORF">GEV33_006654</name>
</gene>
<comment type="caution">
    <text evidence="2">The sequence shown here is derived from an EMBL/GenBank/DDBJ whole genome shotgun (WGS) entry which is preliminary data.</text>
</comment>
<dbReference type="Proteomes" id="UP000719412">
    <property type="component" value="Unassembled WGS sequence"/>
</dbReference>
<reference evidence="2" key="2">
    <citation type="submission" date="2021-08" db="EMBL/GenBank/DDBJ databases">
        <authorList>
            <person name="Eriksson T."/>
        </authorList>
    </citation>
    <scope>NUCLEOTIDE SEQUENCE</scope>
    <source>
        <strain evidence="2">Stoneville</strain>
        <tissue evidence="2">Whole head</tissue>
    </source>
</reference>
<evidence type="ECO:0000256" key="1">
    <source>
        <dbReference type="SAM" id="MobiDB-lite"/>
    </source>
</evidence>
<evidence type="ECO:0000313" key="2">
    <source>
        <dbReference type="EMBL" id="KAH0816138.1"/>
    </source>
</evidence>
<proteinExistence type="predicted"/>
<protein>
    <submittedName>
        <fullName evidence="2">Uncharacterized protein</fullName>
    </submittedName>
</protein>
<dbReference type="AlphaFoldDB" id="A0A8J6HM89"/>
<accession>A0A8J6HM89</accession>
<keyword evidence="3" id="KW-1185">Reference proteome</keyword>
<reference evidence="2" key="1">
    <citation type="journal article" date="2020" name="J Insects Food Feed">
        <title>The yellow mealworm (Tenebrio molitor) genome: a resource for the emerging insects as food and feed industry.</title>
        <authorList>
            <person name="Eriksson T."/>
            <person name="Andere A."/>
            <person name="Kelstrup H."/>
            <person name="Emery V."/>
            <person name="Picard C."/>
        </authorList>
    </citation>
    <scope>NUCLEOTIDE SEQUENCE</scope>
    <source>
        <strain evidence="2">Stoneville</strain>
        <tissue evidence="2">Whole head</tissue>
    </source>
</reference>
<name>A0A8J6HM89_TENMO</name>
<sequence>MYRRGVTIRLRDWGRASPPPPTANRRHISRTHTALPPDPGHGHALMQKPENQSESNGRECELGASLGGSRQCRVAGPHPLTIHPTIPPTPSVTKMVAKTATRPPALHHQLSADTSIESTLLSSILRHQLGTEPHASNSDPTTTLTLLNRKTYKNQGRTSRQTTHSTSEGLKAASGMWHVNNATLNAGKTNEALL</sequence>
<dbReference type="EMBL" id="JABDTM020021993">
    <property type="protein sequence ID" value="KAH0816138.1"/>
    <property type="molecule type" value="Genomic_DNA"/>
</dbReference>
<feature type="region of interest" description="Disordered" evidence="1">
    <location>
        <begin position="1"/>
        <end position="101"/>
    </location>
</feature>
<organism evidence="2 3">
    <name type="scientific">Tenebrio molitor</name>
    <name type="common">Yellow mealworm beetle</name>
    <dbReference type="NCBI Taxonomy" id="7067"/>
    <lineage>
        <taxon>Eukaryota</taxon>
        <taxon>Metazoa</taxon>
        <taxon>Ecdysozoa</taxon>
        <taxon>Arthropoda</taxon>
        <taxon>Hexapoda</taxon>
        <taxon>Insecta</taxon>
        <taxon>Pterygota</taxon>
        <taxon>Neoptera</taxon>
        <taxon>Endopterygota</taxon>
        <taxon>Coleoptera</taxon>
        <taxon>Polyphaga</taxon>
        <taxon>Cucujiformia</taxon>
        <taxon>Tenebrionidae</taxon>
        <taxon>Tenebrio</taxon>
    </lineage>
</organism>
<feature type="region of interest" description="Disordered" evidence="1">
    <location>
        <begin position="131"/>
        <end position="170"/>
    </location>
</feature>